<dbReference type="Gene3D" id="1.25.40.20">
    <property type="entry name" value="Ankyrin repeat-containing domain"/>
    <property type="match status" value="1"/>
</dbReference>
<dbReference type="Pfam" id="PF04542">
    <property type="entry name" value="Sigma70_r2"/>
    <property type="match status" value="1"/>
</dbReference>
<dbReference type="InterPro" id="IPR050239">
    <property type="entry name" value="Sigma-70_RNA_pol_init_factors"/>
</dbReference>
<protein>
    <submittedName>
        <fullName evidence="7">RNA polymerase primary sigma factor</fullName>
    </submittedName>
</protein>
<evidence type="ECO:0000256" key="4">
    <source>
        <dbReference type="ARBA" id="ARBA00023163"/>
    </source>
</evidence>
<dbReference type="Gene3D" id="1.10.10.10">
    <property type="entry name" value="Winged helix-like DNA-binding domain superfamily/Winged helix DNA-binding domain"/>
    <property type="match status" value="1"/>
</dbReference>
<dbReference type="InterPro" id="IPR036770">
    <property type="entry name" value="Ankyrin_rpt-contain_sf"/>
</dbReference>
<dbReference type="InterPro" id="IPR014284">
    <property type="entry name" value="RNA_pol_sigma-70_dom"/>
</dbReference>
<dbReference type="SUPFAM" id="SSF48403">
    <property type="entry name" value="Ankyrin repeat"/>
    <property type="match status" value="1"/>
</dbReference>
<dbReference type="Gene3D" id="1.20.120.1810">
    <property type="match status" value="1"/>
</dbReference>
<dbReference type="CDD" id="cd06171">
    <property type="entry name" value="Sigma70_r4"/>
    <property type="match status" value="1"/>
</dbReference>
<name>A0A318U259_9RHOB</name>
<dbReference type="SMART" id="SM00248">
    <property type="entry name" value="ANK"/>
    <property type="match status" value="2"/>
</dbReference>
<dbReference type="Proteomes" id="UP000247727">
    <property type="component" value="Unassembled WGS sequence"/>
</dbReference>
<dbReference type="PROSITE" id="PS00716">
    <property type="entry name" value="SIGMA70_2"/>
    <property type="match status" value="1"/>
</dbReference>
<evidence type="ECO:0000313" key="8">
    <source>
        <dbReference type="Proteomes" id="UP000247727"/>
    </source>
</evidence>
<dbReference type="EMBL" id="QJTK01000005">
    <property type="protein sequence ID" value="PYF10381.1"/>
    <property type="molecule type" value="Genomic_DNA"/>
</dbReference>
<evidence type="ECO:0000256" key="2">
    <source>
        <dbReference type="ARBA" id="ARBA00023082"/>
    </source>
</evidence>
<dbReference type="SUPFAM" id="SSF88946">
    <property type="entry name" value="Sigma2 domain of RNA polymerase sigma factors"/>
    <property type="match status" value="1"/>
</dbReference>
<dbReference type="GO" id="GO:0016987">
    <property type="term" value="F:sigma factor activity"/>
    <property type="evidence" value="ECO:0007669"/>
    <property type="project" value="UniProtKB-KW"/>
</dbReference>
<keyword evidence="4" id="KW-0804">Transcription</keyword>
<organism evidence="7 8">
    <name type="scientific">Rhodobacter viridis</name>
    <dbReference type="NCBI Taxonomy" id="1054202"/>
    <lineage>
        <taxon>Bacteria</taxon>
        <taxon>Pseudomonadati</taxon>
        <taxon>Pseudomonadota</taxon>
        <taxon>Alphaproteobacteria</taxon>
        <taxon>Rhodobacterales</taxon>
        <taxon>Rhodobacter group</taxon>
        <taxon>Rhodobacter</taxon>
    </lineage>
</organism>
<dbReference type="InterPro" id="IPR000943">
    <property type="entry name" value="RNA_pol_sigma70"/>
</dbReference>
<dbReference type="PROSITE" id="PS50297">
    <property type="entry name" value="ANK_REP_REGION"/>
    <property type="match status" value="1"/>
</dbReference>
<evidence type="ECO:0000256" key="1">
    <source>
        <dbReference type="ARBA" id="ARBA00023015"/>
    </source>
</evidence>
<dbReference type="PANTHER" id="PTHR30603">
    <property type="entry name" value="RNA POLYMERASE SIGMA FACTOR RPO"/>
    <property type="match status" value="1"/>
</dbReference>
<feature type="repeat" description="ANK" evidence="5">
    <location>
        <begin position="12"/>
        <end position="44"/>
    </location>
</feature>
<dbReference type="Pfam" id="PF04545">
    <property type="entry name" value="Sigma70_r4"/>
    <property type="match status" value="1"/>
</dbReference>
<dbReference type="PANTHER" id="PTHR30603:SF47">
    <property type="entry name" value="RNA POLYMERASE SIGMA FACTOR SIGD, CHLOROPLASTIC"/>
    <property type="match status" value="1"/>
</dbReference>
<dbReference type="GO" id="GO:0006352">
    <property type="term" value="P:DNA-templated transcription initiation"/>
    <property type="evidence" value="ECO:0007669"/>
    <property type="project" value="InterPro"/>
</dbReference>
<sequence>MKEKRLDARDSKGDTPLHIVAMQGKLRAADFLVRSGADVHAVNMAGLTPGEVARESGHMLLADLLLSAIGAADDPVEPDRTAAADNRPIIEATNLIEPPARNDVVDFDEDALDDLSFDGEVEAVDFHETCGSAETRADFTRITNDVTLRTDEAEAEIDWDIDLQSLRIEGDGIGTGHAGTEDDDADYAVSRRRGLRREVKHSTWHRFSIEPDRCAEIAQRIVTNAGVTDEDLDEIIGICHGRFDPVDLRLNVLREIEAAGFEHARVDEDTVFEAMTDVCAEDLSEAIAATCTRASVLPGMGKRVLDKRSEQRLTGAVKQARTALLLGIVEHAHVLDIILYMAEQVICGTVDCAEVTELQVNPTHLTREGQVFINAAEALRALRNAIAAGSGSAVREAVSLVADLELKPEFLEAVVAEMRESGELSAFAETMARNLAARENAISALVEASLPLCRRHAAQRTADDEDQEDVFQASFRGLLRAASNCDPALGNNFAAYASFWLIQAVSWWRANESRLIRFPAHFSSVVWKLARAEESIDPFLPGAPRDVELAKRLDLTPLEMRKMNRLPRFAVELSVLDDLVPEGPLKEIPEHIHDAECAAIMHNCLAELDERQAEIIRMRFGIGLENEMTLEEIGQIEGVTRERIRQIEAKGMERLRNPMRLRQLHKAFPS</sequence>
<dbReference type="InterPro" id="IPR013325">
    <property type="entry name" value="RNA_pol_sigma_r2"/>
</dbReference>
<reference evidence="7 8" key="1">
    <citation type="submission" date="2018-06" db="EMBL/GenBank/DDBJ databases">
        <title>Genomic Encyclopedia of Type Strains, Phase III (KMG-III): the genomes of soil and plant-associated and newly described type strains.</title>
        <authorList>
            <person name="Whitman W."/>
        </authorList>
    </citation>
    <scope>NUCLEOTIDE SEQUENCE [LARGE SCALE GENOMIC DNA]</scope>
    <source>
        <strain evidence="7 8">JA737</strain>
    </source>
</reference>
<dbReference type="InterPro" id="IPR013324">
    <property type="entry name" value="RNA_pol_sigma_r3/r4-like"/>
</dbReference>
<dbReference type="AlphaFoldDB" id="A0A318U259"/>
<accession>A0A318U259</accession>
<dbReference type="InterPro" id="IPR007630">
    <property type="entry name" value="RNA_pol_sigma70_r4"/>
</dbReference>
<keyword evidence="8" id="KW-1185">Reference proteome</keyword>
<dbReference type="PRINTS" id="PR00046">
    <property type="entry name" value="SIGMA70FCT"/>
</dbReference>
<dbReference type="Pfam" id="PF00023">
    <property type="entry name" value="Ank"/>
    <property type="match status" value="1"/>
</dbReference>
<keyword evidence="5" id="KW-0040">ANK repeat</keyword>
<dbReference type="NCBIfam" id="TIGR02937">
    <property type="entry name" value="sigma70-ECF"/>
    <property type="match status" value="1"/>
</dbReference>
<keyword evidence="1" id="KW-0805">Transcription regulation</keyword>
<evidence type="ECO:0000313" key="7">
    <source>
        <dbReference type="EMBL" id="PYF10381.1"/>
    </source>
</evidence>
<dbReference type="InterPro" id="IPR007627">
    <property type="entry name" value="RNA_pol_sigma70_r2"/>
</dbReference>
<proteinExistence type="predicted"/>
<dbReference type="SUPFAM" id="SSF88659">
    <property type="entry name" value="Sigma3 and sigma4 domains of RNA polymerase sigma factors"/>
    <property type="match status" value="1"/>
</dbReference>
<dbReference type="PROSITE" id="PS50088">
    <property type="entry name" value="ANK_REPEAT"/>
    <property type="match status" value="1"/>
</dbReference>
<comment type="caution">
    <text evidence="7">The sequence shown here is derived from an EMBL/GenBank/DDBJ whole genome shotgun (WGS) entry which is preliminary data.</text>
</comment>
<dbReference type="InterPro" id="IPR002110">
    <property type="entry name" value="Ankyrin_rpt"/>
</dbReference>
<evidence type="ECO:0000256" key="3">
    <source>
        <dbReference type="ARBA" id="ARBA00023125"/>
    </source>
</evidence>
<keyword evidence="2" id="KW-0731">Sigma factor</keyword>
<feature type="domain" description="RNA polymerase sigma-70" evidence="6">
    <location>
        <begin position="629"/>
        <end position="655"/>
    </location>
</feature>
<dbReference type="InterPro" id="IPR036388">
    <property type="entry name" value="WH-like_DNA-bd_sf"/>
</dbReference>
<evidence type="ECO:0000256" key="5">
    <source>
        <dbReference type="PROSITE-ProRule" id="PRU00023"/>
    </source>
</evidence>
<keyword evidence="3" id="KW-0238">DNA-binding</keyword>
<dbReference type="GO" id="GO:0003677">
    <property type="term" value="F:DNA binding"/>
    <property type="evidence" value="ECO:0007669"/>
    <property type="project" value="UniProtKB-KW"/>
</dbReference>
<evidence type="ECO:0000259" key="6">
    <source>
        <dbReference type="PROSITE" id="PS00716"/>
    </source>
</evidence>
<gene>
    <name evidence="7" type="ORF">C8J30_105192</name>
</gene>